<dbReference type="InterPro" id="IPR036034">
    <property type="entry name" value="PDZ_sf"/>
</dbReference>
<dbReference type="EMBL" id="JAENIL010000098">
    <property type="protein sequence ID" value="MBK1880552.1"/>
    <property type="molecule type" value="Genomic_DNA"/>
</dbReference>
<dbReference type="InterPro" id="IPR041489">
    <property type="entry name" value="PDZ_6"/>
</dbReference>
<dbReference type="Gene3D" id="2.30.42.10">
    <property type="match status" value="1"/>
</dbReference>
<dbReference type="SMART" id="SM00228">
    <property type="entry name" value="PDZ"/>
    <property type="match status" value="1"/>
</dbReference>
<dbReference type="Pfam" id="PF17820">
    <property type="entry name" value="PDZ_6"/>
    <property type="match status" value="1"/>
</dbReference>
<feature type="chain" id="PRO_5037152633" description="PDZ domain-containing protein" evidence="1">
    <location>
        <begin position="25"/>
        <end position="164"/>
    </location>
</feature>
<evidence type="ECO:0000259" key="2">
    <source>
        <dbReference type="SMART" id="SM00228"/>
    </source>
</evidence>
<feature type="signal peptide" evidence="1">
    <location>
        <begin position="1"/>
        <end position="24"/>
    </location>
</feature>
<dbReference type="AlphaFoldDB" id="A0A934VSL6"/>
<dbReference type="RefSeq" id="WP_200359645.1">
    <property type="nucleotide sequence ID" value="NZ_JAENIL010000098.1"/>
</dbReference>
<protein>
    <recommendedName>
        <fullName evidence="2">PDZ domain-containing protein</fullName>
    </recommendedName>
</protein>
<dbReference type="Proteomes" id="UP000617628">
    <property type="component" value="Unassembled WGS sequence"/>
</dbReference>
<keyword evidence="1" id="KW-0732">Signal</keyword>
<accession>A0A934VSL6</accession>
<sequence length="164" mass="17987">MTSARKVSLALLISLALSAIQLSASPTSHCESKHVLACANKKLNEAISKIIKERPPVDEFGVVLANIHDFAPDLKLTAKRELDFTDRLQIVSVQKGSVADELGLRPGDQLLQINSFYVSRGETALEKFSQRVLPAVDWQEPLNTTIIRDGFGQSRSLNESDAES</sequence>
<organism evidence="3 4">
    <name type="scientific">Pelagicoccus mobilis</name>
    <dbReference type="NCBI Taxonomy" id="415221"/>
    <lineage>
        <taxon>Bacteria</taxon>
        <taxon>Pseudomonadati</taxon>
        <taxon>Verrucomicrobiota</taxon>
        <taxon>Opitutia</taxon>
        <taxon>Puniceicoccales</taxon>
        <taxon>Pelagicoccaceae</taxon>
        <taxon>Pelagicoccus</taxon>
    </lineage>
</organism>
<evidence type="ECO:0000313" key="4">
    <source>
        <dbReference type="Proteomes" id="UP000617628"/>
    </source>
</evidence>
<proteinExistence type="predicted"/>
<evidence type="ECO:0000313" key="3">
    <source>
        <dbReference type="EMBL" id="MBK1880552.1"/>
    </source>
</evidence>
<feature type="domain" description="PDZ" evidence="2">
    <location>
        <begin position="58"/>
        <end position="150"/>
    </location>
</feature>
<comment type="caution">
    <text evidence="3">The sequence shown here is derived from an EMBL/GenBank/DDBJ whole genome shotgun (WGS) entry which is preliminary data.</text>
</comment>
<keyword evidence="4" id="KW-1185">Reference proteome</keyword>
<dbReference type="SUPFAM" id="SSF50156">
    <property type="entry name" value="PDZ domain-like"/>
    <property type="match status" value="1"/>
</dbReference>
<gene>
    <name evidence="3" type="ORF">JIN87_26940</name>
</gene>
<reference evidence="3" key="1">
    <citation type="submission" date="2021-01" db="EMBL/GenBank/DDBJ databases">
        <title>Modified the classification status of verrucomicrobia.</title>
        <authorList>
            <person name="Feng X."/>
        </authorList>
    </citation>
    <scope>NUCLEOTIDE SEQUENCE</scope>
    <source>
        <strain evidence="3">KCTC 13126</strain>
    </source>
</reference>
<evidence type="ECO:0000256" key="1">
    <source>
        <dbReference type="SAM" id="SignalP"/>
    </source>
</evidence>
<dbReference type="InterPro" id="IPR001478">
    <property type="entry name" value="PDZ"/>
</dbReference>
<name>A0A934VSL6_9BACT</name>